<dbReference type="InterPro" id="IPR029055">
    <property type="entry name" value="Ntn_hydrolases_N"/>
</dbReference>
<keyword evidence="8" id="KW-1185">Reference proteome</keyword>
<dbReference type="SUPFAM" id="SSF56235">
    <property type="entry name" value="N-terminal nucleophile aminohydrolases (Ntn hydrolases)"/>
    <property type="match status" value="1"/>
</dbReference>
<evidence type="ECO:0000256" key="2">
    <source>
        <dbReference type="ARBA" id="ARBA00022801"/>
    </source>
</evidence>
<accession>A0A1G9KV41</accession>
<sequence length="798" mass="89824">MKWLKRILFTLLIVVVVAVAAGWLFLFRNKTPNLSNELSLPGLKAPVEAYYDDYGVPHIYAENEEDLFYAFGYVHAQDRLFQMEMLRRLADGRLSEVFGAKALPTDRFFRTLSFRHYARQTIDSVYRKQPQAPFVKAMEAYVKGINAYISTGETPLDFELAKIPKTPFTVEDVEIIQGYMGYGFAEAFRSEAVFTTIAEKWGPAYLKDMAGDWPVDEPMIPTQHTPDPAVVGAAGVLAQVAGRFQALDLPYPPYHGSNGWVISGKKTRSGKPILSNDTHIGFAQPSVWYEAHLNAPGFNFYGSFLAGTPFGALGHSDKGGWGLTMFENDDVDFYREKANPENPGQVWFKDHWENLSVRKETIHIKDSSDVALDVRESRHGILIHDVFDGLKDHRQQPIALWWTYYKFPSRLAEAFYGLAHSSDATEAAAQAAKIHAPGLNIMWGDTKGNIAWWAVARLPKRPAGVRPYVMLDGSTGNDDPVGWYDFSQNPQILNPPRGVLYSANNQPADMGNGLVPGYYVPGDRARRIEQLIFTDKKDWTPQEVRKVINDVTNPEYPLILKDILPLVDRPSADAELLARWSGVHELASTEPTLFYKWIWHIYRLAIQDELGETNFLNTTSFKRNMASFLRNDASPWWDNVHTPAKETRKQILNEAFKAAVADLEAQLGTDRKVWNWEKVHTLEHKHPISVASDLLGRLFNVGPYPVPGGRETINNLDFHIDSTGLYKVTYGPALRRIVDFADPLNGTGCLPTGQSGVVSSEHYKDQAELFASGEARPELMNKEAIVKVAGDRKITFRP</sequence>
<dbReference type="GO" id="GO:0016811">
    <property type="term" value="F:hydrolase activity, acting on carbon-nitrogen (but not peptide) bonds, in linear amides"/>
    <property type="evidence" value="ECO:0007669"/>
    <property type="project" value="InterPro"/>
</dbReference>
<keyword evidence="3" id="KW-0865">Zymogen</keyword>
<organism evidence="7 8">
    <name type="scientific">Siphonobacter aquaeclarae</name>
    <dbReference type="NCBI Taxonomy" id="563176"/>
    <lineage>
        <taxon>Bacteria</taxon>
        <taxon>Pseudomonadati</taxon>
        <taxon>Bacteroidota</taxon>
        <taxon>Cytophagia</taxon>
        <taxon>Cytophagales</taxon>
        <taxon>Cytophagaceae</taxon>
        <taxon>Siphonobacter</taxon>
    </lineage>
</organism>
<protein>
    <submittedName>
        <fullName evidence="7">Penicillin amidase</fullName>
    </submittedName>
</protein>
<keyword evidence="6" id="KW-0472">Membrane</keyword>
<evidence type="ECO:0000313" key="8">
    <source>
        <dbReference type="Proteomes" id="UP000198901"/>
    </source>
</evidence>
<dbReference type="Gene3D" id="3.60.20.10">
    <property type="entry name" value="Glutamine Phosphoribosylpyrophosphate, subunit 1, domain 1"/>
    <property type="match status" value="1"/>
</dbReference>
<dbReference type="Proteomes" id="UP000198901">
    <property type="component" value="Unassembled WGS sequence"/>
</dbReference>
<dbReference type="AlphaFoldDB" id="A0A1G9KV41"/>
<dbReference type="STRING" id="563176.SAMN04488090_1145"/>
<evidence type="ECO:0000256" key="3">
    <source>
        <dbReference type="ARBA" id="ARBA00023145"/>
    </source>
</evidence>
<dbReference type="GO" id="GO:0017000">
    <property type="term" value="P:antibiotic biosynthetic process"/>
    <property type="evidence" value="ECO:0007669"/>
    <property type="project" value="InterPro"/>
</dbReference>
<name>A0A1G9KV41_9BACT</name>
<feature type="active site" description="Nucleophile" evidence="4">
    <location>
        <position position="257"/>
    </location>
</feature>
<dbReference type="InterPro" id="IPR014395">
    <property type="entry name" value="Pen/GL7ACA/AHL_acylase"/>
</dbReference>
<feature type="binding site" evidence="5">
    <location>
        <position position="331"/>
    </location>
    <ligand>
        <name>Ca(2+)</name>
        <dbReference type="ChEBI" id="CHEBI:29108"/>
    </ligand>
</feature>
<dbReference type="PANTHER" id="PTHR34218">
    <property type="entry name" value="PEPTIDASE S45 PENICILLIN AMIDASE"/>
    <property type="match status" value="1"/>
</dbReference>
<dbReference type="Pfam" id="PF01804">
    <property type="entry name" value="Penicil_amidase"/>
    <property type="match status" value="1"/>
</dbReference>
<evidence type="ECO:0000256" key="4">
    <source>
        <dbReference type="PIRSR" id="PIRSR001227-1"/>
    </source>
</evidence>
<keyword evidence="2" id="KW-0378">Hydrolase</keyword>
<dbReference type="PANTHER" id="PTHR34218:SF5">
    <property type="entry name" value="PENICILLIN ACYLASE FAMILY PROTEIN"/>
    <property type="match status" value="1"/>
</dbReference>
<gene>
    <name evidence="7" type="ORF">SAMN04488090_1145</name>
</gene>
<dbReference type="PIRSF" id="PIRSF001227">
    <property type="entry name" value="Pen_acylase"/>
    <property type="match status" value="1"/>
</dbReference>
<dbReference type="Gene3D" id="1.10.439.10">
    <property type="entry name" value="Penicillin Amidohydrolase, domain 1"/>
    <property type="match status" value="1"/>
</dbReference>
<evidence type="ECO:0000313" key="7">
    <source>
        <dbReference type="EMBL" id="SDL53479.1"/>
    </source>
</evidence>
<dbReference type="GO" id="GO:0046872">
    <property type="term" value="F:metal ion binding"/>
    <property type="evidence" value="ECO:0007669"/>
    <property type="project" value="UniProtKB-KW"/>
</dbReference>
<proteinExistence type="inferred from homology"/>
<comment type="cofactor">
    <cofactor evidence="5">
        <name>Ca(2+)</name>
        <dbReference type="ChEBI" id="CHEBI:29108"/>
    </cofactor>
    <text evidence="5">Binds 1 Ca(2+) ion per dimer.</text>
</comment>
<dbReference type="InterPro" id="IPR043147">
    <property type="entry name" value="Penicillin_amidase_A-knob"/>
</dbReference>
<dbReference type="InterPro" id="IPR023343">
    <property type="entry name" value="Penicillin_amidase_dom1"/>
</dbReference>
<feature type="binding site" evidence="5">
    <location>
        <position position="332"/>
    </location>
    <ligand>
        <name>Ca(2+)</name>
        <dbReference type="ChEBI" id="CHEBI:29108"/>
    </ligand>
</feature>
<feature type="binding site" evidence="5">
    <location>
        <position position="191"/>
    </location>
    <ligand>
        <name>Ca(2+)</name>
        <dbReference type="ChEBI" id="CHEBI:29108"/>
    </ligand>
</feature>
<feature type="binding site" evidence="5">
    <location>
        <position position="467"/>
    </location>
    <ligand>
        <name>Ca(2+)</name>
        <dbReference type="ChEBI" id="CHEBI:29108"/>
    </ligand>
</feature>
<dbReference type="RefSeq" id="WP_093198910.1">
    <property type="nucleotide sequence ID" value="NZ_FNGS01000002.1"/>
</dbReference>
<dbReference type="Gene3D" id="1.10.1400.10">
    <property type="match status" value="1"/>
</dbReference>
<dbReference type="OrthoDB" id="9759796at2"/>
<keyword evidence="6" id="KW-1133">Transmembrane helix</keyword>
<feature type="binding site" evidence="5">
    <location>
        <position position="329"/>
    </location>
    <ligand>
        <name>Ca(2+)</name>
        <dbReference type="ChEBI" id="CHEBI:29108"/>
    </ligand>
</feature>
<dbReference type="Gene3D" id="2.30.120.10">
    <property type="match status" value="1"/>
</dbReference>
<dbReference type="CDD" id="cd03747">
    <property type="entry name" value="Ntn_PGA_like"/>
    <property type="match status" value="1"/>
</dbReference>
<keyword evidence="5" id="KW-0106">Calcium</keyword>
<dbReference type="InterPro" id="IPR002692">
    <property type="entry name" value="S45"/>
</dbReference>
<dbReference type="InterPro" id="IPR043146">
    <property type="entry name" value="Penicillin_amidase_N_B-knob"/>
</dbReference>
<dbReference type="EMBL" id="FNGS01000002">
    <property type="protein sequence ID" value="SDL53479.1"/>
    <property type="molecule type" value="Genomic_DNA"/>
</dbReference>
<reference evidence="7 8" key="1">
    <citation type="submission" date="2016-10" db="EMBL/GenBank/DDBJ databases">
        <authorList>
            <person name="de Groot N.N."/>
        </authorList>
    </citation>
    <scope>NUCLEOTIDE SEQUENCE [LARGE SCALE GENOMIC DNA]</scope>
    <source>
        <strain evidence="7 8">DSM 21668</strain>
    </source>
</reference>
<feature type="transmembrane region" description="Helical" evidence="6">
    <location>
        <begin position="7"/>
        <end position="26"/>
    </location>
</feature>
<evidence type="ECO:0000256" key="6">
    <source>
        <dbReference type="SAM" id="Phobius"/>
    </source>
</evidence>
<evidence type="ECO:0000256" key="5">
    <source>
        <dbReference type="PIRSR" id="PIRSR001227-2"/>
    </source>
</evidence>
<keyword evidence="5" id="KW-0479">Metal-binding</keyword>
<evidence type="ECO:0000256" key="1">
    <source>
        <dbReference type="ARBA" id="ARBA00006586"/>
    </source>
</evidence>
<keyword evidence="6" id="KW-0812">Transmembrane</keyword>
<comment type="similarity">
    <text evidence="1">Belongs to the peptidase S45 family.</text>
</comment>